<gene>
    <name evidence="4" type="ORF">J8C06_07660</name>
</gene>
<dbReference type="InterPro" id="IPR015314">
    <property type="entry name" value="Restrct_endonuc_II_EcoRV"/>
</dbReference>
<dbReference type="CDD" id="cd22323">
    <property type="entry name" value="EcoRV-like"/>
    <property type="match status" value="1"/>
</dbReference>
<keyword evidence="2 4" id="KW-0255">Endonuclease</keyword>
<dbReference type="GO" id="GO:0004519">
    <property type="term" value="F:endonuclease activity"/>
    <property type="evidence" value="ECO:0007669"/>
    <property type="project" value="UniProtKB-KW"/>
</dbReference>
<keyword evidence="3" id="KW-0378">Hydrolase</keyword>
<dbReference type="Gene3D" id="3.40.600.10">
    <property type="entry name" value="DNA mismatch repair MutH/Restriction endonuclease, type II"/>
    <property type="match status" value="1"/>
</dbReference>
<protein>
    <submittedName>
        <fullName evidence="4">EcoRV family type II restriction endonuclease</fullName>
    </submittedName>
</protein>
<dbReference type="Pfam" id="PF09233">
    <property type="entry name" value="Endonuc-EcoRV"/>
    <property type="match status" value="1"/>
</dbReference>
<keyword evidence="1" id="KW-0540">Nuclease</keyword>
<dbReference type="SUPFAM" id="SSF52980">
    <property type="entry name" value="Restriction endonuclease-like"/>
    <property type="match status" value="1"/>
</dbReference>
<dbReference type="EMBL" id="CP072648">
    <property type="protein sequence ID" value="QUW02237.1"/>
    <property type="molecule type" value="Genomic_DNA"/>
</dbReference>
<dbReference type="Proteomes" id="UP000676506">
    <property type="component" value="Chromosome 1"/>
</dbReference>
<organism evidence="4 5">
    <name type="scientific">Chloracidobacterium validum</name>
    <dbReference type="NCBI Taxonomy" id="2821543"/>
    <lineage>
        <taxon>Bacteria</taxon>
        <taxon>Pseudomonadati</taxon>
        <taxon>Acidobacteriota</taxon>
        <taxon>Terriglobia</taxon>
        <taxon>Terriglobales</taxon>
        <taxon>Acidobacteriaceae</taxon>
        <taxon>Chloracidobacterium</taxon>
    </lineage>
</organism>
<name>A0ABX8B726_9BACT</name>
<dbReference type="InterPro" id="IPR037057">
    <property type="entry name" value="DNA_rep_MutH/T2_RE_sf"/>
</dbReference>
<keyword evidence="5" id="KW-1185">Reference proteome</keyword>
<evidence type="ECO:0000313" key="5">
    <source>
        <dbReference type="Proteomes" id="UP000676506"/>
    </source>
</evidence>
<dbReference type="InterPro" id="IPR011335">
    <property type="entry name" value="Restrct_endonuc-II-like"/>
</dbReference>
<sequence length="260" mass="29708">MDKNNFLAALQEEAKAFNSAVSTQGGDWIIKGFIDIARNIYTISVDTKVISKIMELLLFPKLAHFAEKHGFKMVLPEQQNFYPDISFVDDDGRRFALDLKSTYRIDSNRVNGMTLGAFTGYFRERDSKKNVTFPYGSYRGHFVLGMIYSKVDDLIDERRRYTIDELENITSVIRDFQFFAQEKYCIASDHPGSGNTKNIGSVTEIDKLVSGSGPFASLGENVFDDYWVYYLTKDMARAAELKQPPYTNLRSYSKYKGLAK</sequence>
<evidence type="ECO:0000256" key="1">
    <source>
        <dbReference type="ARBA" id="ARBA00022722"/>
    </source>
</evidence>
<accession>A0ABX8B726</accession>
<evidence type="ECO:0000256" key="3">
    <source>
        <dbReference type="ARBA" id="ARBA00022801"/>
    </source>
</evidence>
<proteinExistence type="predicted"/>
<reference evidence="4 5" key="1">
    <citation type="submission" date="2021-03" db="EMBL/GenBank/DDBJ databases">
        <title>Genomic and phenotypic characterization of Chloracidobacterium isolates provides evidence for multiple species.</title>
        <authorList>
            <person name="Saini M.K."/>
            <person name="Costas A.M.G."/>
            <person name="Tank M."/>
            <person name="Bryant D.A."/>
        </authorList>
    </citation>
    <scope>NUCLEOTIDE SEQUENCE [LARGE SCALE GENOMIC DNA]</scope>
    <source>
        <strain evidence="4 5">BV2-C</strain>
    </source>
</reference>
<evidence type="ECO:0000313" key="4">
    <source>
        <dbReference type="EMBL" id="QUW02237.1"/>
    </source>
</evidence>
<evidence type="ECO:0000256" key="2">
    <source>
        <dbReference type="ARBA" id="ARBA00022759"/>
    </source>
</evidence>